<evidence type="ECO:0000256" key="2">
    <source>
        <dbReference type="SAM" id="SignalP"/>
    </source>
</evidence>
<dbReference type="OMA" id="SMAFELT"/>
<dbReference type="RefSeq" id="XP_047760331.1">
    <property type="nucleotide sequence ID" value="XM_047903673.1"/>
</dbReference>
<accession>A0A1P8YXW2</accession>
<gene>
    <name evidence="4" type="ORF">CLAFUR5_04525</name>
</gene>
<keyword evidence="5" id="KW-1185">Reference proteome</keyword>
<organism evidence="3">
    <name type="scientific">Passalora fulva</name>
    <name type="common">Tomato leaf mold</name>
    <name type="synonym">Cladosporium fulvum</name>
    <dbReference type="NCBI Taxonomy" id="5499"/>
    <lineage>
        <taxon>Eukaryota</taxon>
        <taxon>Fungi</taxon>
        <taxon>Dikarya</taxon>
        <taxon>Ascomycota</taxon>
        <taxon>Pezizomycotina</taxon>
        <taxon>Dothideomycetes</taxon>
        <taxon>Dothideomycetidae</taxon>
        <taxon>Mycosphaerellales</taxon>
        <taxon>Mycosphaerellaceae</taxon>
        <taxon>Fulvia</taxon>
    </lineage>
</organism>
<feature type="region of interest" description="Disordered" evidence="1">
    <location>
        <begin position="445"/>
        <end position="465"/>
    </location>
</feature>
<dbReference type="OrthoDB" id="3642826at2759"/>
<feature type="compositionally biased region" description="Polar residues" evidence="1">
    <location>
        <begin position="1159"/>
        <end position="1170"/>
    </location>
</feature>
<feature type="compositionally biased region" description="Gly residues" evidence="1">
    <location>
        <begin position="582"/>
        <end position="595"/>
    </location>
</feature>
<protein>
    <submittedName>
        <fullName evidence="3">Uncharacterized protein</fullName>
    </submittedName>
</protein>
<evidence type="ECO:0000313" key="4">
    <source>
        <dbReference type="EMBL" id="UJO15965.1"/>
    </source>
</evidence>
<reference evidence="4" key="3">
    <citation type="journal article" date="2022" name="Microb. Genom.">
        <title>A chromosome-scale genome assembly of the tomato pathogen Cladosporium fulvum reveals a compartmentalized genome architecture and the presence of a dispensable chromosome.</title>
        <authorList>
            <person name="Zaccaron A.Z."/>
            <person name="Chen L.H."/>
            <person name="Samaras A."/>
            <person name="Stergiopoulos I."/>
        </authorList>
    </citation>
    <scope>NUCLEOTIDE SEQUENCE</scope>
    <source>
        <strain evidence="4">Race5_Kim</strain>
    </source>
</reference>
<evidence type="ECO:0000313" key="5">
    <source>
        <dbReference type="Proteomes" id="UP000756132"/>
    </source>
</evidence>
<dbReference type="EMBL" id="KX943190">
    <property type="protein sequence ID" value="AQA29361.1"/>
    <property type="molecule type" value="Genomic_DNA"/>
</dbReference>
<keyword evidence="2" id="KW-0732">Signal</keyword>
<feature type="compositionally biased region" description="Low complexity" evidence="1">
    <location>
        <begin position="130"/>
        <end position="148"/>
    </location>
</feature>
<feature type="chain" id="PRO_5040671820" evidence="2">
    <location>
        <begin position="20"/>
        <end position="1195"/>
    </location>
</feature>
<feature type="region of interest" description="Disordered" evidence="1">
    <location>
        <begin position="576"/>
        <end position="693"/>
    </location>
</feature>
<feature type="region of interest" description="Disordered" evidence="1">
    <location>
        <begin position="130"/>
        <end position="158"/>
    </location>
</feature>
<feature type="region of interest" description="Disordered" evidence="1">
    <location>
        <begin position="44"/>
        <end position="80"/>
    </location>
</feature>
<feature type="compositionally biased region" description="Acidic residues" evidence="1">
    <location>
        <begin position="651"/>
        <end position="660"/>
    </location>
</feature>
<feature type="region of interest" description="Disordered" evidence="1">
    <location>
        <begin position="1150"/>
        <end position="1170"/>
    </location>
</feature>
<dbReference type="GeneID" id="71984403"/>
<feature type="compositionally biased region" description="Low complexity" evidence="1">
    <location>
        <begin position="447"/>
        <end position="458"/>
    </location>
</feature>
<reference evidence="4" key="2">
    <citation type="submission" date="2021-12" db="EMBL/GenBank/DDBJ databases">
        <authorList>
            <person name="Zaccaron A."/>
            <person name="Stergiopoulos I."/>
        </authorList>
    </citation>
    <scope>NUCLEOTIDE SEQUENCE</scope>
    <source>
        <strain evidence="4">Race5_Kim</strain>
    </source>
</reference>
<dbReference type="KEGG" id="ffu:CLAFUR5_04525"/>
<reference evidence="3" key="1">
    <citation type="submission" date="2016-10" db="EMBL/GenBank/DDBJ databases">
        <title>Novel effectors identified in the apoplast of Cladosporium fulvum-infected tomato.</title>
        <authorList>
            <person name="Mesarich C.H."/>
            <person name="de Wit P.J.G.M."/>
        </authorList>
    </citation>
    <scope>NUCLEOTIDE SEQUENCE</scope>
    <source>
        <strain evidence="3">0WU</strain>
    </source>
</reference>
<evidence type="ECO:0000256" key="1">
    <source>
        <dbReference type="SAM" id="MobiDB-lite"/>
    </source>
</evidence>
<evidence type="ECO:0000313" key="3">
    <source>
        <dbReference type="EMBL" id="AQA29361.1"/>
    </source>
</evidence>
<proteinExistence type="predicted"/>
<dbReference type="AlphaFoldDB" id="A0A1P8YXW2"/>
<dbReference type="Proteomes" id="UP000756132">
    <property type="component" value="Chromosome 4"/>
</dbReference>
<sequence>MVPWTAVVTLASLSGSAVADHIYRDPVRGPYGIPRQPRQFQAEAPFPLSSGSRRTFSSGSLPSPESSSAVPSSSTSSSTTARFNPITVASVTAPATPTPTSRLSTAVLPILTTAASSVPKYTYDPVASSSYTPSQYGSSGTAAPVRPSGRPRPPRNGTCSGATVNVLGASLDWWYSETYTQVESTFLVQFAENNTATGWTLLPAETTFDVTSAVANPTCNSVTAFNSLANETQLHYTCWETPTPVAAATTTVEQTAFKPINGTSSTGTVPDIVTTPTPAALSIGKSNETVAAGKSIVHFSQYEIVSKRSNRRYDGQVECFETTTTHQLNKTHSFEYKGRNLDSPAATDEGVVGKLQLAFLQAVGQATATPGTWVAEPTVVVLVEKIAAAQAVLAKGFVEQPADALRTITPTLPPGLSTLRTTPTEEGTFWVPLTARIESSADALDVPTRTKATKTPAKNDATPTDEDVSIGVPFIAHVENSAVTLKIPVNPTRPHSVVTAIWDGKTVTATALPIKVGSDDDDDIDRIVSAVVDAATPKNALDVLKQAQQTASRGGRVESSNSPASAIAAIIGAVPGSSTSGGSDGAVGSPGGLGNTNGQSSHGQVGASGPAAGGQNNGDSGVIGHIANGSNGQGSGSAVHPGEQSSNGEGESSESQDGDTDPGSSEHSPSGGQAQATQGADMGTNGNSRPVLNIGGSTVTGTFVGDQTAPAMIIEGQTAVAGGQAITIDGKRVAVLPGAAAIVVDGSTMHFAAITADPGALANIPLVTIDGNVFTANAATQFNIAGSTLTPGGQVVVSSTTISLAPDASQIIVGGQTRELSPPVITPAPLLTLDGTVYKPNQGSTYNVNGQLLAPGGAVIVSGTTVSLASDGTNIFVDGSRQLSTGAGGQGINLETITAPPMLAVDGQAYSPNGGTSYIISGQTLTPGGAITFDGPAGLQTISLNDNANQVVSIANGVSGTSTIGMIGAAASGAPILTIDRETYTAVGYSPGSGARYVVSGQTLTPGGSITLSGNDGVTTISLVPAGTAVITISDGTTSTSKIAGAYGVLPTNAPVLTIGGETFTAVNNGATYNIHGDILTPGGTDTVVIGGQTYVVTLSPYATLLEVQVVGSDGKTTSTLLETLFPATMAGSTFYNPAFTDGAAATAGASRTDGSASPTEMNTAYSSNRGSSSMAFELTATIIMLSSLVLALWL</sequence>
<feature type="compositionally biased region" description="Low complexity" evidence="1">
    <location>
        <begin position="49"/>
        <end position="80"/>
    </location>
</feature>
<feature type="signal peptide" evidence="2">
    <location>
        <begin position="1"/>
        <end position="19"/>
    </location>
</feature>
<dbReference type="EMBL" id="CP090166">
    <property type="protein sequence ID" value="UJO15965.1"/>
    <property type="molecule type" value="Genomic_DNA"/>
</dbReference>
<name>A0A1P8YXW2_PASFU</name>
<feature type="compositionally biased region" description="Polar residues" evidence="1">
    <location>
        <begin position="662"/>
        <end position="693"/>
    </location>
</feature>